<dbReference type="EMBL" id="KN847479">
    <property type="protein sequence ID" value="KIX03407.1"/>
    <property type="molecule type" value="Genomic_DNA"/>
</dbReference>
<accession>A0A0D2FMX6</accession>
<sequence>MSSAKDSHTTLPASPLKPSYWSTPAFALHAVPISYAMSWPPHIYLFSRIMKASHYAASNITPRANLELLGPTLPKATTDMLWRARGCHLNALEGFPLFAAAMLAGTYTKVDTKELNFCAAEYLAARALYSVLYMTVRSEKASYLRSAVYLWTVGIPFYIFWKAGCKMAQRNQGDVVELGRIDLDA</sequence>
<dbReference type="VEuPathDB" id="FungiDB:Z518_06959"/>
<dbReference type="InterPro" id="IPR001129">
    <property type="entry name" value="Membr-assoc_MAPEG"/>
</dbReference>
<evidence type="ECO:0000313" key="7">
    <source>
        <dbReference type="Proteomes" id="UP000053617"/>
    </source>
</evidence>
<dbReference type="Pfam" id="PF01124">
    <property type="entry name" value="MAPEG"/>
    <property type="match status" value="1"/>
</dbReference>
<dbReference type="GeneID" id="25295030"/>
<keyword evidence="2 5" id="KW-0812">Transmembrane</keyword>
<feature type="transmembrane region" description="Helical" evidence="5">
    <location>
        <begin position="20"/>
        <end position="40"/>
    </location>
</feature>
<evidence type="ECO:0000256" key="5">
    <source>
        <dbReference type="SAM" id="Phobius"/>
    </source>
</evidence>
<dbReference type="PANTHER" id="PTHR35371">
    <property type="entry name" value="INNER MEMBRANE PROTEIN"/>
    <property type="match status" value="1"/>
</dbReference>
<evidence type="ECO:0000256" key="2">
    <source>
        <dbReference type="ARBA" id="ARBA00022692"/>
    </source>
</evidence>
<dbReference type="HOGENOM" id="CLU_110778_0_0_1"/>
<keyword evidence="7" id="KW-1185">Reference proteome</keyword>
<evidence type="ECO:0000256" key="3">
    <source>
        <dbReference type="ARBA" id="ARBA00022989"/>
    </source>
</evidence>
<gene>
    <name evidence="6" type="ORF">Z518_06959</name>
</gene>
<comment type="subcellular location">
    <subcellularLocation>
        <location evidence="1">Membrane</location>
    </subcellularLocation>
</comment>
<protein>
    <recommendedName>
        <fullName evidence="8">MAPEG family protein</fullName>
    </recommendedName>
</protein>
<proteinExistence type="predicted"/>
<dbReference type="Gene3D" id="1.20.120.550">
    <property type="entry name" value="Membrane associated eicosanoid/glutathione metabolism-like domain"/>
    <property type="match status" value="1"/>
</dbReference>
<dbReference type="InterPro" id="IPR023352">
    <property type="entry name" value="MAPEG-like_dom_sf"/>
</dbReference>
<dbReference type="PANTHER" id="PTHR35371:SF1">
    <property type="entry name" value="BLR7753 PROTEIN"/>
    <property type="match status" value="1"/>
</dbReference>
<organism evidence="6 7">
    <name type="scientific">Rhinocladiella mackenziei CBS 650.93</name>
    <dbReference type="NCBI Taxonomy" id="1442369"/>
    <lineage>
        <taxon>Eukaryota</taxon>
        <taxon>Fungi</taxon>
        <taxon>Dikarya</taxon>
        <taxon>Ascomycota</taxon>
        <taxon>Pezizomycotina</taxon>
        <taxon>Eurotiomycetes</taxon>
        <taxon>Chaetothyriomycetidae</taxon>
        <taxon>Chaetothyriales</taxon>
        <taxon>Herpotrichiellaceae</taxon>
        <taxon>Rhinocladiella</taxon>
    </lineage>
</organism>
<name>A0A0D2FMX6_9EURO</name>
<evidence type="ECO:0008006" key="8">
    <source>
        <dbReference type="Google" id="ProtNLM"/>
    </source>
</evidence>
<evidence type="ECO:0000256" key="1">
    <source>
        <dbReference type="ARBA" id="ARBA00004370"/>
    </source>
</evidence>
<dbReference type="AlphaFoldDB" id="A0A0D2FMX6"/>
<dbReference type="GO" id="GO:0016020">
    <property type="term" value="C:membrane"/>
    <property type="evidence" value="ECO:0007669"/>
    <property type="project" value="UniProtKB-SubCell"/>
</dbReference>
<dbReference type="SUPFAM" id="SSF161084">
    <property type="entry name" value="MAPEG domain-like"/>
    <property type="match status" value="1"/>
</dbReference>
<evidence type="ECO:0000313" key="6">
    <source>
        <dbReference type="EMBL" id="KIX03407.1"/>
    </source>
</evidence>
<feature type="transmembrane region" description="Helical" evidence="5">
    <location>
        <begin position="143"/>
        <end position="161"/>
    </location>
</feature>
<evidence type="ECO:0000256" key="4">
    <source>
        <dbReference type="ARBA" id="ARBA00023136"/>
    </source>
</evidence>
<keyword evidence="3 5" id="KW-1133">Transmembrane helix</keyword>
<dbReference type="OrthoDB" id="2122304at2759"/>
<dbReference type="RefSeq" id="XP_013270543.1">
    <property type="nucleotide sequence ID" value="XM_013415089.1"/>
</dbReference>
<dbReference type="Proteomes" id="UP000053617">
    <property type="component" value="Unassembled WGS sequence"/>
</dbReference>
<keyword evidence="4 5" id="KW-0472">Membrane</keyword>
<reference evidence="6 7" key="1">
    <citation type="submission" date="2015-01" db="EMBL/GenBank/DDBJ databases">
        <title>The Genome Sequence of Rhinocladiella mackenzie CBS 650.93.</title>
        <authorList>
            <consortium name="The Broad Institute Genomics Platform"/>
            <person name="Cuomo C."/>
            <person name="de Hoog S."/>
            <person name="Gorbushina A."/>
            <person name="Stielow B."/>
            <person name="Teixiera M."/>
            <person name="Abouelleil A."/>
            <person name="Chapman S.B."/>
            <person name="Priest M."/>
            <person name="Young S.K."/>
            <person name="Wortman J."/>
            <person name="Nusbaum C."/>
            <person name="Birren B."/>
        </authorList>
    </citation>
    <scope>NUCLEOTIDE SEQUENCE [LARGE SCALE GENOMIC DNA]</scope>
    <source>
        <strain evidence="6 7">CBS 650.93</strain>
    </source>
</reference>